<feature type="region of interest" description="Disordered" evidence="1">
    <location>
        <begin position="132"/>
        <end position="194"/>
    </location>
</feature>
<feature type="non-terminal residue" evidence="2">
    <location>
        <position position="1"/>
    </location>
</feature>
<dbReference type="OrthoDB" id="10007406at2759"/>
<evidence type="ECO:0000256" key="1">
    <source>
        <dbReference type="SAM" id="MobiDB-lite"/>
    </source>
</evidence>
<keyword evidence="3" id="KW-1185">Reference proteome</keyword>
<evidence type="ECO:0000313" key="2">
    <source>
        <dbReference type="EMBL" id="CAG5123865.1"/>
    </source>
</evidence>
<feature type="non-terminal residue" evidence="2">
    <location>
        <position position="1048"/>
    </location>
</feature>
<dbReference type="Proteomes" id="UP000678393">
    <property type="component" value="Unassembled WGS sequence"/>
</dbReference>
<reference evidence="2" key="1">
    <citation type="submission" date="2021-04" db="EMBL/GenBank/DDBJ databases">
        <authorList>
            <consortium name="Molecular Ecology Group"/>
        </authorList>
    </citation>
    <scope>NUCLEOTIDE SEQUENCE</scope>
</reference>
<dbReference type="PANTHER" id="PTHR33960:SF1">
    <property type="entry name" value="SIMILAR TO KIAA0825 PROTEIN"/>
    <property type="match status" value="1"/>
</dbReference>
<dbReference type="InterPro" id="IPR027993">
    <property type="entry name" value="DUF4495"/>
</dbReference>
<comment type="caution">
    <text evidence="2">The sequence shown here is derived from an EMBL/GenBank/DDBJ whole genome shotgun (WGS) entry which is preliminary data.</text>
</comment>
<feature type="compositionally biased region" description="Low complexity" evidence="1">
    <location>
        <begin position="154"/>
        <end position="173"/>
    </location>
</feature>
<name>A0A8S3Z771_9EUPU</name>
<feature type="compositionally biased region" description="Low complexity" evidence="1">
    <location>
        <begin position="665"/>
        <end position="679"/>
    </location>
</feature>
<evidence type="ECO:0000313" key="3">
    <source>
        <dbReference type="Proteomes" id="UP000678393"/>
    </source>
</evidence>
<accession>A0A8S3Z771</accession>
<dbReference type="PANTHER" id="PTHR33960">
    <property type="entry name" value="SIMILAR TO KIAA0825 PROTEIN"/>
    <property type="match status" value="1"/>
</dbReference>
<proteinExistence type="predicted"/>
<sequence>MYHILHDLYLEKYSDEMSLLVEEIADDIRDFNKKVVKTSKSDHGLGLAKAEATPSKSHKSGSRGSLGGYHSLHMTSLWYSYKPFLSSMAFPKDCMVSLRHIAISLLKLEDFLDSLTKMTSWDVTGLPNKKVKKKSSLRGVLKPSSSPEQKRHSLNLGSSFSSSDNPFESSNPPAQTSAAQPSDAGPPPKIVERNRSEDKVRWDWRLIFKKISAGLAAAMETRLDITMATTLAHEAALWARDHVLETTALTLVHWNDGLDLPPVVSKDTNDFIQVVDELLPLARAGLEGCLAPVRTAFIDSLGIAVKNFHLHCVTLSKDIPHKASLKQLLIIISNAMLIRNYLQHVETVLSTEDNGKKFMCSLLKQYTELVDGLGKHLLQLHNQLVSISVLSDADSGSWSDLKDFHEDERCSFTIQMWNFYLRGMQNDMWALLPPKRAQTLFSSLLQDSLLLLMQRYSRIKPSFRRIKQFRYDITAILMCVSEHQLRACSTVSQYLNPGHNQIPHYSIHNQCSNLLATLAVVASPLDHLYRVFKRGYDRKLETQGSGDSMLAGSNSNWLHWIWPSLIHSGTKHYDDMQTATALYLHLSLFLNQPQTDWGMLVQALVMKDCSLAILLLTRTCLLDASVATTLSDTLRSKPAACVSPAAPADDQSVTSLLVSQNSTHSSTESDSLVDSSPSPVKSDILSISEPELVSDTQVIVDAIIHIVAQVRYCPNALAKCVVPVIDRCCLWEMFNVASPHMTPHMKVPEWMMSVFELMDPLIDRAIEPMLRYVSRVKTSENYIRPVISYVADLPCGCPPSYSLRDHPKPAGLKEMLAKCVQLVVLELEKCVVMLPTSLCCLFSAINTRCEQQNIKTSHNCVALQIMAWATWFRLQQFSAGVDKLGNILSSQVRSHIATVADSVFHVMVHGKDAGSTKFAAKFFKTNKDWLNLRFLSIASFVLDDFHSLASTDVSETACPIFTDHIFSLLATDIMTSPTGYRDMTCVCNLVRNNGQWLLDQMDVQPPVCSSHEQQMESAFRLELSPPPARSDFNPISEMNRIGDCNFNQ</sequence>
<organism evidence="2 3">
    <name type="scientific">Candidula unifasciata</name>
    <dbReference type="NCBI Taxonomy" id="100452"/>
    <lineage>
        <taxon>Eukaryota</taxon>
        <taxon>Metazoa</taxon>
        <taxon>Spiralia</taxon>
        <taxon>Lophotrochozoa</taxon>
        <taxon>Mollusca</taxon>
        <taxon>Gastropoda</taxon>
        <taxon>Heterobranchia</taxon>
        <taxon>Euthyneura</taxon>
        <taxon>Panpulmonata</taxon>
        <taxon>Eupulmonata</taxon>
        <taxon>Stylommatophora</taxon>
        <taxon>Helicina</taxon>
        <taxon>Helicoidea</taxon>
        <taxon>Geomitridae</taxon>
        <taxon>Candidula</taxon>
    </lineage>
</organism>
<feature type="region of interest" description="Disordered" evidence="1">
    <location>
        <begin position="657"/>
        <end position="679"/>
    </location>
</feature>
<dbReference type="EMBL" id="CAJHNH020001636">
    <property type="protein sequence ID" value="CAG5123865.1"/>
    <property type="molecule type" value="Genomic_DNA"/>
</dbReference>
<protein>
    <submittedName>
        <fullName evidence="2">Uncharacterized protein</fullName>
    </submittedName>
</protein>
<dbReference type="Pfam" id="PF14906">
    <property type="entry name" value="DUF4495"/>
    <property type="match status" value="1"/>
</dbReference>
<gene>
    <name evidence="2" type="ORF">CUNI_LOCUS9423</name>
</gene>
<dbReference type="AlphaFoldDB" id="A0A8S3Z771"/>